<comment type="similarity">
    <text evidence="1">Belongs to the RMI1 family.</text>
</comment>
<feature type="region of interest" description="Disordered" evidence="3">
    <location>
        <begin position="234"/>
        <end position="381"/>
    </location>
</feature>
<proteinExistence type="inferred from homology"/>
<feature type="compositionally biased region" description="Basic and acidic residues" evidence="3">
    <location>
        <begin position="278"/>
        <end position="310"/>
    </location>
</feature>
<dbReference type="STRING" id="296587.C1EHG0"/>
<dbReference type="GO" id="GO:0000712">
    <property type="term" value="P:resolution of meiotic recombination intermediates"/>
    <property type="evidence" value="ECO:0007669"/>
    <property type="project" value="TreeGrafter"/>
</dbReference>
<feature type="domain" description="RecQ mediated genome instability protein 1 OB-fold" evidence="4">
    <location>
        <begin position="111"/>
        <end position="206"/>
    </location>
</feature>
<dbReference type="Gene3D" id="2.40.50.770">
    <property type="entry name" value="RecQ-mediated genome instability protein Rmi1, C-terminal domain"/>
    <property type="match status" value="1"/>
</dbReference>
<evidence type="ECO:0000256" key="2">
    <source>
        <dbReference type="ARBA" id="ARBA00018987"/>
    </source>
</evidence>
<dbReference type="EMBL" id="CP001332">
    <property type="protein sequence ID" value="ACO67292.1"/>
    <property type="molecule type" value="Genomic_DNA"/>
</dbReference>
<dbReference type="SMART" id="SM01161">
    <property type="entry name" value="DUF1767"/>
    <property type="match status" value="1"/>
</dbReference>
<dbReference type="KEGG" id="mis:MICPUN_104180"/>
<organism evidence="5 6">
    <name type="scientific">Micromonas commoda (strain RCC299 / NOUM17 / CCMP2709)</name>
    <name type="common">Picoplanktonic green alga</name>
    <dbReference type="NCBI Taxonomy" id="296587"/>
    <lineage>
        <taxon>Eukaryota</taxon>
        <taxon>Viridiplantae</taxon>
        <taxon>Chlorophyta</taxon>
        <taxon>Mamiellophyceae</taxon>
        <taxon>Mamiellales</taxon>
        <taxon>Mamiellaceae</taxon>
        <taxon>Micromonas</taxon>
    </lineage>
</organism>
<feature type="compositionally biased region" description="Polar residues" evidence="3">
    <location>
        <begin position="339"/>
        <end position="349"/>
    </location>
</feature>
<feature type="compositionally biased region" description="Pro residues" evidence="3">
    <location>
        <begin position="367"/>
        <end position="377"/>
    </location>
</feature>
<dbReference type="PANTHER" id="PTHR14790:SF15">
    <property type="entry name" value="RECQ-MEDIATED GENOME INSTABILITY PROTEIN 1"/>
    <property type="match status" value="1"/>
</dbReference>
<keyword evidence="6" id="KW-1185">Reference proteome</keyword>
<dbReference type="eggNOG" id="ENOG502QPJ3">
    <property type="taxonomic scope" value="Eukaryota"/>
</dbReference>
<dbReference type="InParanoid" id="C1EHG0"/>
<evidence type="ECO:0000256" key="1">
    <source>
        <dbReference type="ARBA" id="ARBA00006395"/>
    </source>
</evidence>
<dbReference type="GO" id="GO:0016604">
    <property type="term" value="C:nuclear body"/>
    <property type="evidence" value="ECO:0007669"/>
    <property type="project" value="TreeGrafter"/>
</dbReference>
<evidence type="ECO:0000259" key="4">
    <source>
        <dbReference type="Pfam" id="PF08585"/>
    </source>
</evidence>
<reference evidence="5 6" key="1">
    <citation type="journal article" date="2009" name="Science">
        <title>Green evolution and dynamic adaptations revealed by genomes of the marine picoeukaryotes Micromonas.</title>
        <authorList>
            <person name="Worden A.Z."/>
            <person name="Lee J.H."/>
            <person name="Mock T."/>
            <person name="Rouze P."/>
            <person name="Simmons M.P."/>
            <person name="Aerts A.L."/>
            <person name="Allen A.E."/>
            <person name="Cuvelier M.L."/>
            <person name="Derelle E."/>
            <person name="Everett M.V."/>
            <person name="Foulon E."/>
            <person name="Grimwood J."/>
            <person name="Gundlach H."/>
            <person name="Henrissat B."/>
            <person name="Napoli C."/>
            <person name="McDonald S.M."/>
            <person name="Parker M.S."/>
            <person name="Rombauts S."/>
            <person name="Salamov A."/>
            <person name="Von Dassow P."/>
            <person name="Badger J.H."/>
            <person name="Coutinho P.M."/>
            <person name="Demir E."/>
            <person name="Dubchak I."/>
            <person name="Gentemann C."/>
            <person name="Eikrem W."/>
            <person name="Gready J.E."/>
            <person name="John U."/>
            <person name="Lanier W."/>
            <person name="Lindquist E.A."/>
            <person name="Lucas S."/>
            <person name="Mayer K.F."/>
            <person name="Moreau H."/>
            <person name="Not F."/>
            <person name="Otillar R."/>
            <person name="Panaud O."/>
            <person name="Pangilinan J."/>
            <person name="Paulsen I."/>
            <person name="Piegu B."/>
            <person name="Poliakov A."/>
            <person name="Robbens S."/>
            <person name="Schmutz J."/>
            <person name="Toulza E."/>
            <person name="Wyss T."/>
            <person name="Zelensky A."/>
            <person name="Zhou K."/>
            <person name="Armbrust E.V."/>
            <person name="Bhattacharya D."/>
            <person name="Goodenough U.W."/>
            <person name="Van de Peer Y."/>
            <person name="Grigoriev I.V."/>
        </authorList>
    </citation>
    <scope>NUCLEOTIDE SEQUENCE [LARGE SCALE GENOMIC DNA]</scope>
    <source>
        <strain evidence="6">RCC299 / NOUM17</strain>
    </source>
</reference>
<feature type="compositionally biased region" description="Low complexity" evidence="3">
    <location>
        <begin position="254"/>
        <end position="266"/>
    </location>
</feature>
<dbReference type="GO" id="GO:0031422">
    <property type="term" value="C:RecQ family helicase-topoisomerase III complex"/>
    <property type="evidence" value="ECO:0007669"/>
    <property type="project" value="TreeGrafter"/>
</dbReference>
<evidence type="ECO:0000313" key="6">
    <source>
        <dbReference type="Proteomes" id="UP000002009"/>
    </source>
</evidence>
<dbReference type="Pfam" id="PF08585">
    <property type="entry name" value="RMI1_N_C"/>
    <property type="match status" value="1"/>
</dbReference>
<dbReference type="OMA" id="FADCASH"/>
<name>C1EHG0_MICCC</name>
<dbReference type="AlphaFoldDB" id="C1EHG0"/>
<protein>
    <recommendedName>
        <fullName evidence="2">RecQ-mediated genome instability protein 1</fullName>
    </recommendedName>
</protein>
<dbReference type="InterPro" id="IPR042470">
    <property type="entry name" value="RMI1_N_C_sf"/>
</dbReference>
<dbReference type="GO" id="GO:0000724">
    <property type="term" value="P:double-strand break repair via homologous recombination"/>
    <property type="evidence" value="ECO:0007669"/>
    <property type="project" value="TreeGrafter"/>
</dbReference>
<evidence type="ECO:0000256" key="3">
    <source>
        <dbReference type="SAM" id="MobiDB-lite"/>
    </source>
</evidence>
<dbReference type="InterPro" id="IPR013894">
    <property type="entry name" value="RMI1_OB"/>
</dbReference>
<gene>
    <name evidence="5" type="ORF">MICPUN_104180</name>
</gene>
<dbReference type="Proteomes" id="UP000002009">
    <property type="component" value="Chromosome 14"/>
</dbReference>
<dbReference type="RefSeq" id="XP_002506034.1">
    <property type="nucleotide sequence ID" value="XM_002505988.1"/>
</dbReference>
<evidence type="ECO:0000313" key="5">
    <source>
        <dbReference type="EMBL" id="ACO67292.1"/>
    </source>
</evidence>
<dbReference type="PANTHER" id="PTHR14790">
    <property type="entry name" value="RECQ-MEDIATED GENOME INSTABILITY PROTEIN 1 RMI1"/>
    <property type="match status" value="1"/>
</dbReference>
<dbReference type="GeneID" id="8248964"/>
<dbReference type="OrthoDB" id="341511at2759"/>
<sequence>MSDQHGADELRATFQSMGIHLSARWFADCASHLATANPGYRSWDSKRKVDEAYLQFLEADMNASGEGCVPPDGLLSLPTEKVFDASNASAGIGNDGGLDVAHRRVWRGRFVLQCDEILNVASSFHDRYSEKRAGDDRTLKLSMTDGKQRVVGYEYRPCDSLHVLAPAGMKVAVTDAEVGADGFLYLRPENVTVLGGSVPRLEDARRRVVTKWSEPNRPVGGGGRDREEAARFAAWNENGVPTPEPRMNEPRPEPAAAPAPVVAHPAIDLAADDDEKEEGEKMGEEMGEEDPGRDAAKDVERNRQAEDDLPKTSPPKGTPPGRVRKRRAVYIPDSDDDPTQSGAVPSLPSQRPPAPGPVPVASKTAPSPAPSRGPPPEWATNLARSPPFTYIAAFTLLQRRTGPRPAGVAFNGVAVTLHCRCAAVGALEIAADPSGGGKIFRLEVTLDDGTGAVRGELTNECVVRLFGGASASTGGTTASAFEASNTEDKARRVEWLRRFLLAFCGRALLRVSMHDDDAPVSVRRMQGPDDAFGAKDVATLGQRYEKLSASLRPR</sequence>
<accession>C1EHG0</accession>